<evidence type="ECO:0000313" key="8">
    <source>
        <dbReference type="Proteomes" id="UP000601435"/>
    </source>
</evidence>
<sequence>MNVQDAARRAAQVLKKPLPSGKQAARFLAAVVDCVIVHACTGLQDVPAEFVDEAAKLPGESGLFGDLDRNETKDLRWVLDYWRSKPGRFEEFASLYYGYFLAVIADQLKAGAARVRGSPRLTITVMSDTNIVPLLVIYNLTKAASRRPPYLSALIHELYRHKKTRKLFIRVLYNGEVQKVCHGHGMDLLCPLEKWEELVARFTPSPEFASAVPAAAIVSSGHELQSHKPAQVSNATASAMATAAAICRTWASVRAHGRRMLEDIYDPAWRYAIRFKEIETDMLHSDAWISSLTTEVTARAQFLAVCGWGFWGFGQLLGQVAILLAPASLTASVNFSGSLLSNAVLAPFVLNERLTKLHWLSVLLLVVGSGMVTSSSSHADQKYSYLQLCQLAHRPTFLTCAIAFAALSLLLACHALKRRTLELLSFAYLFALIGAIDLLVTKFTLQLLRLVVVGKRDAPAEGVVTFFTVMTLTLHVGVFGCQVAAAYYRKALTSLPLFLGSGALMQVIVCGTFFDEFHNFGLNQQLLSFGSGLLLVMTGMICTSVATSSFREEVPASAPTTPEDPDMEAGKGTMAVQDVQTRPRTPSNVSPSSNRRSAVITSGLLERSSSSMSSADLLLLGDIQRSALCFGGRIAVGRVATSKISLHRRFASDNFLLMPLASHQDSDIKEGSSAISPVGRLGRAASAPPGTEPMDIGILGLRREASS</sequence>
<dbReference type="InterPro" id="IPR029033">
    <property type="entry name" value="His_PPase_superfam"/>
</dbReference>
<reference evidence="7" key="1">
    <citation type="submission" date="2021-02" db="EMBL/GenBank/DDBJ databases">
        <authorList>
            <person name="Dougan E. K."/>
            <person name="Rhodes N."/>
            <person name="Thang M."/>
            <person name="Chan C."/>
        </authorList>
    </citation>
    <scope>NUCLEOTIDE SEQUENCE</scope>
</reference>
<evidence type="ECO:0000256" key="1">
    <source>
        <dbReference type="ARBA" id="ARBA00004141"/>
    </source>
</evidence>
<name>A0A812JD24_9DINO</name>
<feature type="transmembrane region" description="Helical" evidence="6">
    <location>
        <begin position="357"/>
        <end position="376"/>
    </location>
</feature>
<protein>
    <submittedName>
        <fullName evidence="7">Uncharacterized protein</fullName>
    </submittedName>
</protein>
<feature type="compositionally biased region" description="Low complexity" evidence="5">
    <location>
        <begin position="582"/>
        <end position="596"/>
    </location>
</feature>
<dbReference type="SUPFAM" id="SSF53254">
    <property type="entry name" value="Phosphoglycerate mutase-like"/>
    <property type="match status" value="1"/>
</dbReference>
<feature type="transmembrane region" description="Helical" evidence="6">
    <location>
        <begin position="463"/>
        <end position="488"/>
    </location>
</feature>
<gene>
    <name evidence="7" type="ORF">SNEC2469_LOCUS1676</name>
</gene>
<dbReference type="EMBL" id="CAJNJA010006031">
    <property type="protein sequence ID" value="CAE7203891.1"/>
    <property type="molecule type" value="Genomic_DNA"/>
</dbReference>
<dbReference type="GO" id="GO:0016020">
    <property type="term" value="C:membrane"/>
    <property type="evidence" value="ECO:0007669"/>
    <property type="project" value="UniProtKB-SubCell"/>
</dbReference>
<feature type="transmembrane region" description="Helical" evidence="6">
    <location>
        <begin position="302"/>
        <end position="325"/>
    </location>
</feature>
<dbReference type="Proteomes" id="UP000601435">
    <property type="component" value="Unassembled WGS sequence"/>
</dbReference>
<proteinExistence type="predicted"/>
<evidence type="ECO:0000256" key="6">
    <source>
        <dbReference type="SAM" id="Phobius"/>
    </source>
</evidence>
<dbReference type="Gene3D" id="3.40.50.1240">
    <property type="entry name" value="Phosphoglycerate mutase-like"/>
    <property type="match status" value="1"/>
</dbReference>
<evidence type="ECO:0000256" key="4">
    <source>
        <dbReference type="ARBA" id="ARBA00023136"/>
    </source>
</evidence>
<accession>A0A812JD24</accession>
<evidence type="ECO:0000256" key="3">
    <source>
        <dbReference type="ARBA" id="ARBA00022989"/>
    </source>
</evidence>
<dbReference type="AlphaFoldDB" id="A0A812JD24"/>
<keyword evidence="3 6" id="KW-1133">Transmembrane helix</keyword>
<feature type="transmembrane region" description="Helical" evidence="6">
    <location>
        <begin position="423"/>
        <end position="443"/>
    </location>
</feature>
<keyword evidence="2 6" id="KW-0812">Transmembrane</keyword>
<dbReference type="OrthoDB" id="5345392at2759"/>
<comment type="subcellular location">
    <subcellularLocation>
        <location evidence="1">Membrane</location>
        <topology evidence="1">Multi-pass membrane protein</topology>
    </subcellularLocation>
</comment>
<feature type="transmembrane region" description="Helical" evidence="6">
    <location>
        <begin position="495"/>
        <end position="514"/>
    </location>
</feature>
<dbReference type="SUPFAM" id="SSF103481">
    <property type="entry name" value="Multidrug resistance efflux transporter EmrE"/>
    <property type="match status" value="1"/>
</dbReference>
<feature type="transmembrane region" description="Helical" evidence="6">
    <location>
        <begin position="526"/>
        <end position="546"/>
    </location>
</feature>
<organism evidence="7 8">
    <name type="scientific">Symbiodinium necroappetens</name>
    <dbReference type="NCBI Taxonomy" id="1628268"/>
    <lineage>
        <taxon>Eukaryota</taxon>
        <taxon>Sar</taxon>
        <taxon>Alveolata</taxon>
        <taxon>Dinophyceae</taxon>
        <taxon>Suessiales</taxon>
        <taxon>Symbiodiniaceae</taxon>
        <taxon>Symbiodinium</taxon>
    </lineage>
</organism>
<dbReference type="InterPro" id="IPR008521">
    <property type="entry name" value="Mg_trans_NIPA"/>
</dbReference>
<evidence type="ECO:0000256" key="2">
    <source>
        <dbReference type="ARBA" id="ARBA00022692"/>
    </source>
</evidence>
<feature type="region of interest" description="Disordered" evidence="5">
    <location>
        <begin position="552"/>
        <end position="596"/>
    </location>
</feature>
<evidence type="ECO:0000313" key="7">
    <source>
        <dbReference type="EMBL" id="CAE7203891.1"/>
    </source>
</evidence>
<feature type="region of interest" description="Disordered" evidence="5">
    <location>
        <begin position="679"/>
        <end position="698"/>
    </location>
</feature>
<feature type="transmembrane region" description="Helical" evidence="6">
    <location>
        <begin position="331"/>
        <end position="350"/>
    </location>
</feature>
<dbReference type="GO" id="GO:0015095">
    <property type="term" value="F:magnesium ion transmembrane transporter activity"/>
    <property type="evidence" value="ECO:0007669"/>
    <property type="project" value="InterPro"/>
</dbReference>
<dbReference type="PANTHER" id="PTHR12570:SF9">
    <property type="entry name" value="MAGNESIUM TRANSPORTER NIPA8-RELATED"/>
    <property type="match status" value="1"/>
</dbReference>
<keyword evidence="8" id="KW-1185">Reference proteome</keyword>
<dbReference type="InterPro" id="IPR037185">
    <property type="entry name" value="EmrE-like"/>
</dbReference>
<dbReference type="PANTHER" id="PTHR12570">
    <property type="match status" value="1"/>
</dbReference>
<dbReference type="Pfam" id="PF05653">
    <property type="entry name" value="Mg_trans_NIPA"/>
    <property type="match status" value="1"/>
</dbReference>
<evidence type="ECO:0000256" key="5">
    <source>
        <dbReference type="SAM" id="MobiDB-lite"/>
    </source>
</evidence>
<feature type="transmembrane region" description="Helical" evidence="6">
    <location>
        <begin position="396"/>
        <end position="416"/>
    </location>
</feature>
<comment type="caution">
    <text evidence="7">The sequence shown here is derived from an EMBL/GenBank/DDBJ whole genome shotgun (WGS) entry which is preliminary data.</text>
</comment>
<keyword evidence="4 6" id="KW-0472">Membrane</keyword>